<name>A0A2M7EJM9_9BACT</name>
<keyword evidence="2" id="KW-0472">Membrane</keyword>
<dbReference type="Proteomes" id="UP000228762">
    <property type="component" value="Unassembled WGS sequence"/>
</dbReference>
<feature type="transmembrane region" description="Helical" evidence="2">
    <location>
        <begin position="12"/>
        <end position="29"/>
    </location>
</feature>
<gene>
    <name evidence="3" type="ORF">COW57_03415</name>
</gene>
<organism evidence="3 4">
    <name type="scientific">Candidatus Roizmanbacteria bacterium CG17_big_fil_post_rev_8_21_14_2_50_39_7</name>
    <dbReference type="NCBI Taxonomy" id="1974858"/>
    <lineage>
        <taxon>Bacteria</taxon>
        <taxon>Candidatus Roizmaniibacteriota</taxon>
    </lineage>
</organism>
<comment type="caution">
    <text evidence="3">The sequence shown here is derived from an EMBL/GenBank/DDBJ whole genome shotgun (WGS) entry which is preliminary data.</text>
</comment>
<evidence type="ECO:0008006" key="5">
    <source>
        <dbReference type="Google" id="ProtNLM"/>
    </source>
</evidence>
<sequence length="143" mass="15962">MSDTRPSSKFGLGLLFGTIIGGLTAFFFSPTSGPENQKMVTKKIKELEKLLADSDLEKKVKEIFGEATEEATAVYKKAKKEFIKTLAEAKGTIESLDKEKVSEVAHETVEILKKEVKHEGKEMEKLKTELAKEWKKLSSKPKA</sequence>
<dbReference type="AlphaFoldDB" id="A0A2M7EJM9"/>
<reference evidence="4" key="1">
    <citation type="submission" date="2017-09" db="EMBL/GenBank/DDBJ databases">
        <title>Depth-based differentiation of microbial function through sediment-hosted aquifers and enrichment of novel symbionts in the deep terrestrial subsurface.</title>
        <authorList>
            <person name="Probst A.J."/>
            <person name="Ladd B."/>
            <person name="Jarett J.K."/>
            <person name="Geller-Mcgrath D.E."/>
            <person name="Sieber C.M.K."/>
            <person name="Emerson J.B."/>
            <person name="Anantharaman K."/>
            <person name="Thomas B.C."/>
            <person name="Malmstrom R."/>
            <person name="Stieglmeier M."/>
            <person name="Klingl A."/>
            <person name="Woyke T."/>
            <person name="Ryan C.M."/>
            <person name="Banfield J.F."/>
        </authorList>
    </citation>
    <scope>NUCLEOTIDE SEQUENCE [LARGE SCALE GENOMIC DNA]</scope>
</reference>
<accession>A0A2M7EJM9</accession>
<feature type="coiled-coil region" evidence="1">
    <location>
        <begin position="79"/>
        <end position="133"/>
    </location>
</feature>
<evidence type="ECO:0000256" key="1">
    <source>
        <dbReference type="SAM" id="Coils"/>
    </source>
</evidence>
<keyword evidence="2" id="KW-1133">Transmembrane helix</keyword>
<evidence type="ECO:0000313" key="3">
    <source>
        <dbReference type="EMBL" id="PIV70778.1"/>
    </source>
</evidence>
<keyword evidence="2" id="KW-0812">Transmembrane</keyword>
<proteinExistence type="predicted"/>
<keyword evidence="1" id="KW-0175">Coiled coil</keyword>
<dbReference type="EMBL" id="PFEV01000160">
    <property type="protein sequence ID" value="PIV70778.1"/>
    <property type="molecule type" value="Genomic_DNA"/>
</dbReference>
<evidence type="ECO:0000313" key="4">
    <source>
        <dbReference type="Proteomes" id="UP000228762"/>
    </source>
</evidence>
<evidence type="ECO:0000256" key="2">
    <source>
        <dbReference type="SAM" id="Phobius"/>
    </source>
</evidence>
<protein>
    <recommendedName>
        <fullName evidence="5">Gas vesicle protein</fullName>
    </recommendedName>
</protein>